<dbReference type="OrthoDB" id="64353at2759"/>
<evidence type="ECO:0000313" key="1">
    <source>
        <dbReference type="EMBL" id="ELR14109.1"/>
    </source>
</evidence>
<feature type="non-terminal residue" evidence="1">
    <location>
        <position position="1"/>
    </location>
</feature>
<evidence type="ECO:0000313" key="2">
    <source>
        <dbReference type="Proteomes" id="UP000011083"/>
    </source>
</evidence>
<protein>
    <submittedName>
        <fullName evidence="1">Uncharacterized protein</fullName>
    </submittedName>
</protein>
<dbReference type="AlphaFoldDB" id="L8GMS3"/>
<dbReference type="SUPFAM" id="SSF82171">
    <property type="entry name" value="DPP6 N-terminal domain-like"/>
    <property type="match status" value="1"/>
</dbReference>
<organism evidence="1 2">
    <name type="scientific">Acanthamoeba castellanii (strain ATCC 30010 / Neff)</name>
    <dbReference type="NCBI Taxonomy" id="1257118"/>
    <lineage>
        <taxon>Eukaryota</taxon>
        <taxon>Amoebozoa</taxon>
        <taxon>Discosea</taxon>
        <taxon>Longamoebia</taxon>
        <taxon>Centramoebida</taxon>
        <taxon>Acanthamoebidae</taxon>
        <taxon>Acanthamoeba</taxon>
    </lineage>
</organism>
<dbReference type="Gene3D" id="2.130.10.10">
    <property type="entry name" value="YVTN repeat-like/Quinoprotein amine dehydrogenase"/>
    <property type="match status" value="1"/>
</dbReference>
<dbReference type="KEGG" id="acan:ACA1_367430"/>
<dbReference type="RefSeq" id="XP_004336122.1">
    <property type="nucleotide sequence ID" value="XM_004336074.1"/>
</dbReference>
<sequence>WDGWEIVSHKVILDKYLVVGGIGGELVIVDLISGKVLRTCKLPGTWANNLALHVWQGQPRLIVCSNSFLETVQVYSFPDMRVLLRKWVSAQLPDPEEMTTINGVAVSPNGKWLVMAGDSPSVFICDVSQGEYTFVHAIPCLAGNNNVSWNLGSSRFAVSSEAGCCQGQIYSMRDQNEPNSIVLEQIVWNLGNPDRSDVPVVDIGLNARQTIHLPDHLPSCAVVEDPSGLPAPIHTFISGGAFSADGHSFYVGSSNGAETERGGFLWEFPLQAVPSLKDLVLSFIQGGFSDYWSRDRCARTLPPDLMCMLFPYALGNGDQGCRWTPS</sequence>
<keyword evidence="2" id="KW-1185">Reference proteome</keyword>
<reference evidence="1 2" key="1">
    <citation type="journal article" date="2013" name="Genome Biol.">
        <title>Genome of Acanthamoeba castellanii highlights extensive lateral gene transfer and early evolution of tyrosine kinase signaling.</title>
        <authorList>
            <person name="Clarke M."/>
            <person name="Lohan A.J."/>
            <person name="Liu B."/>
            <person name="Lagkouvardos I."/>
            <person name="Roy S."/>
            <person name="Zafar N."/>
            <person name="Bertelli C."/>
            <person name="Schilde C."/>
            <person name="Kianianmomeni A."/>
            <person name="Burglin T.R."/>
            <person name="Frech C."/>
            <person name="Turcotte B."/>
            <person name="Kopec K.O."/>
            <person name="Synnott J.M."/>
            <person name="Choo C."/>
            <person name="Paponov I."/>
            <person name="Finkler A."/>
            <person name="Soon Heng Tan C."/>
            <person name="Hutchins A.P."/>
            <person name="Weinmeier T."/>
            <person name="Rattei T."/>
            <person name="Chu J.S."/>
            <person name="Gimenez G."/>
            <person name="Irimia M."/>
            <person name="Rigden D.J."/>
            <person name="Fitzpatrick D.A."/>
            <person name="Lorenzo-Morales J."/>
            <person name="Bateman A."/>
            <person name="Chiu C.H."/>
            <person name="Tang P."/>
            <person name="Hegemann P."/>
            <person name="Fromm H."/>
            <person name="Raoult D."/>
            <person name="Greub G."/>
            <person name="Miranda-Saavedra D."/>
            <person name="Chen N."/>
            <person name="Nash P."/>
            <person name="Ginger M.L."/>
            <person name="Horn M."/>
            <person name="Schaap P."/>
            <person name="Caler L."/>
            <person name="Loftus B."/>
        </authorList>
    </citation>
    <scope>NUCLEOTIDE SEQUENCE [LARGE SCALE GENOMIC DNA]</scope>
    <source>
        <strain evidence="1 2">Neff</strain>
    </source>
</reference>
<name>L8GMS3_ACACF</name>
<gene>
    <name evidence="1" type="ORF">ACA1_367430</name>
</gene>
<proteinExistence type="predicted"/>
<dbReference type="Proteomes" id="UP000011083">
    <property type="component" value="Unassembled WGS sequence"/>
</dbReference>
<dbReference type="VEuPathDB" id="AmoebaDB:ACA1_367430"/>
<dbReference type="GeneID" id="14914659"/>
<dbReference type="EMBL" id="KB008073">
    <property type="protein sequence ID" value="ELR14109.1"/>
    <property type="molecule type" value="Genomic_DNA"/>
</dbReference>
<accession>L8GMS3</accession>
<dbReference type="InterPro" id="IPR015943">
    <property type="entry name" value="WD40/YVTN_repeat-like_dom_sf"/>
</dbReference>